<organism evidence="2 3">
    <name type="scientific">Streptococcus hillyeri</name>
    <dbReference type="NCBI Taxonomy" id="2282420"/>
    <lineage>
        <taxon>Bacteria</taxon>
        <taxon>Bacillati</taxon>
        <taxon>Bacillota</taxon>
        <taxon>Bacilli</taxon>
        <taxon>Lactobacillales</taxon>
        <taxon>Streptococcaceae</taxon>
        <taxon>Streptococcus</taxon>
    </lineage>
</organism>
<keyword evidence="1" id="KW-0472">Membrane</keyword>
<dbReference type="OrthoDB" id="2236899at2"/>
<name>A0A3L9DSL2_9STRE</name>
<evidence type="ECO:0000256" key="1">
    <source>
        <dbReference type="SAM" id="Phobius"/>
    </source>
</evidence>
<dbReference type="EMBL" id="RCVM01000005">
    <property type="protein sequence ID" value="RLY03965.1"/>
    <property type="molecule type" value="Genomic_DNA"/>
</dbReference>
<evidence type="ECO:0000313" key="3">
    <source>
        <dbReference type="Proteomes" id="UP000279194"/>
    </source>
</evidence>
<gene>
    <name evidence="2" type="ORF">EAF07_04060</name>
</gene>
<accession>A0A3L9DSL2</accession>
<sequence length="251" mass="29112">MDNKKQDFQMLGRELDQAMERRWLDEKLPLYLRKRFIVLIGLLVMGFLVIRLVTPSRLTFKSVSELPAKTAQEFQFKWTEENFSELRKGTTINDVLESYGRPSSSRDLIIAGDPGVELTYDQGAFSGQFNQGALITLIFKNIDEPILSSKSFYRLPVLPYTDQKSDTASDEWTEKVVQGLKVGSTDGLGGDTLEDILDKYGYPKSYETSGYNDDRQIIISYHFENRHLYLTFYKQSQAQEYRLSHKEWRLQ</sequence>
<proteinExistence type="predicted"/>
<dbReference type="RefSeq" id="WP_121835013.1">
    <property type="nucleotide sequence ID" value="NZ_CP163513.1"/>
</dbReference>
<dbReference type="AlphaFoldDB" id="A0A3L9DSL2"/>
<keyword evidence="1" id="KW-0812">Transmembrane</keyword>
<reference evidence="2 3" key="1">
    <citation type="submission" date="2018-10" db="EMBL/GenBank/DDBJ databases">
        <title>Streptococcus hillyeri sp. nov., isolated from equine tracheal sample.</title>
        <authorList>
            <person name="Macfadyen A.C."/>
            <person name="Waller A."/>
            <person name="Paterson G.K."/>
        </authorList>
    </citation>
    <scope>NUCLEOTIDE SEQUENCE [LARGE SCALE GENOMIC DNA]</scope>
    <source>
        <strain evidence="2 3">28462</strain>
    </source>
</reference>
<comment type="caution">
    <text evidence="2">The sequence shown here is derived from an EMBL/GenBank/DDBJ whole genome shotgun (WGS) entry which is preliminary data.</text>
</comment>
<dbReference type="Proteomes" id="UP000279194">
    <property type="component" value="Unassembled WGS sequence"/>
</dbReference>
<evidence type="ECO:0000313" key="2">
    <source>
        <dbReference type="EMBL" id="RLY03965.1"/>
    </source>
</evidence>
<feature type="transmembrane region" description="Helical" evidence="1">
    <location>
        <begin position="36"/>
        <end position="54"/>
    </location>
</feature>
<protein>
    <submittedName>
        <fullName evidence="2">Uncharacterized protein</fullName>
    </submittedName>
</protein>
<keyword evidence="3" id="KW-1185">Reference proteome</keyword>
<keyword evidence="1" id="KW-1133">Transmembrane helix</keyword>